<feature type="transmembrane region" description="Helical" evidence="1">
    <location>
        <begin position="12"/>
        <end position="38"/>
    </location>
</feature>
<gene>
    <name evidence="3" type="ORF">N7Z68_00460</name>
</gene>
<feature type="domain" description="YdbS-like PH" evidence="2">
    <location>
        <begin position="403"/>
        <end position="457"/>
    </location>
</feature>
<evidence type="ECO:0000259" key="2">
    <source>
        <dbReference type="Pfam" id="PF03703"/>
    </source>
</evidence>
<organism evidence="3 4">
    <name type="scientific">Alkalihalobacterium chitinilyticum</name>
    <dbReference type="NCBI Taxonomy" id="2980103"/>
    <lineage>
        <taxon>Bacteria</taxon>
        <taxon>Bacillati</taxon>
        <taxon>Bacillota</taxon>
        <taxon>Bacilli</taxon>
        <taxon>Bacillales</taxon>
        <taxon>Bacillaceae</taxon>
        <taxon>Alkalihalobacterium</taxon>
    </lineage>
</organism>
<proteinExistence type="predicted"/>
<dbReference type="PANTHER" id="PTHR34473:SF2">
    <property type="entry name" value="UPF0699 TRANSMEMBRANE PROTEIN YDBT"/>
    <property type="match status" value="1"/>
</dbReference>
<dbReference type="Proteomes" id="UP001148125">
    <property type="component" value="Unassembled WGS sequence"/>
</dbReference>
<evidence type="ECO:0000313" key="3">
    <source>
        <dbReference type="EMBL" id="MDE5411851.1"/>
    </source>
</evidence>
<reference evidence="3" key="1">
    <citation type="submission" date="2024-05" db="EMBL/GenBank/DDBJ databases">
        <title>Alkalihalobacillus sp. strain MEB203 novel alkaliphilic bacterium from Lonar Lake, India.</title>
        <authorList>
            <person name="Joshi A."/>
            <person name="Thite S."/>
            <person name="Mengade P."/>
        </authorList>
    </citation>
    <scope>NUCLEOTIDE SEQUENCE</scope>
    <source>
        <strain evidence="3">MEB 203</strain>
    </source>
</reference>
<keyword evidence="4" id="KW-1185">Reference proteome</keyword>
<keyword evidence="1" id="KW-1133">Transmembrane helix</keyword>
<dbReference type="EMBL" id="JAOTPO010000001">
    <property type="protein sequence ID" value="MDE5411851.1"/>
    <property type="molecule type" value="Genomic_DNA"/>
</dbReference>
<feature type="transmembrane region" description="Helical" evidence="1">
    <location>
        <begin position="231"/>
        <end position="256"/>
    </location>
</feature>
<dbReference type="PIRSF" id="PIRSF026631">
    <property type="entry name" value="UCP026631"/>
    <property type="match status" value="1"/>
</dbReference>
<name>A0ABT5V8T9_9BACI</name>
<keyword evidence="1" id="KW-0812">Transmembrane</keyword>
<feature type="transmembrane region" description="Helical" evidence="1">
    <location>
        <begin position="363"/>
        <end position="381"/>
    </location>
</feature>
<evidence type="ECO:0000256" key="1">
    <source>
        <dbReference type="SAM" id="Phobius"/>
    </source>
</evidence>
<accession>A0ABT5V8T9</accession>
<dbReference type="Pfam" id="PF03703">
    <property type="entry name" value="bPH_2"/>
    <property type="match status" value="3"/>
</dbReference>
<feature type="domain" description="YdbS-like PH" evidence="2">
    <location>
        <begin position="267"/>
        <end position="334"/>
    </location>
</feature>
<evidence type="ECO:0000313" key="4">
    <source>
        <dbReference type="Proteomes" id="UP001148125"/>
    </source>
</evidence>
<dbReference type="InterPro" id="IPR005182">
    <property type="entry name" value="YdbS-like_PH"/>
</dbReference>
<feature type="transmembrane region" description="Helical" evidence="1">
    <location>
        <begin position="187"/>
        <end position="211"/>
    </location>
</feature>
<dbReference type="InterPro" id="IPR014529">
    <property type="entry name" value="UCP026631"/>
</dbReference>
<keyword evidence="1" id="KW-0472">Membrane</keyword>
<feature type="domain" description="YdbS-like PH" evidence="2">
    <location>
        <begin position="70"/>
        <end position="149"/>
    </location>
</feature>
<feature type="transmembrane region" description="Helical" evidence="1">
    <location>
        <begin position="50"/>
        <end position="73"/>
    </location>
</feature>
<protein>
    <submittedName>
        <fullName evidence="3">PH domain-containing protein</fullName>
    </submittedName>
</protein>
<dbReference type="PANTHER" id="PTHR34473">
    <property type="entry name" value="UPF0699 TRANSMEMBRANE PROTEIN YDBS"/>
    <property type="match status" value="1"/>
</dbReference>
<dbReference type="RefSeq" id="WP_275116486.1">
    <property type="nucleotide sequence ID" value="NZ_JAOTPO010000001.1"/>
</dbReference>
<sequence>MMMPMNNESYRLHWSAILISFFTSLKHLIVPILFGLIFGTTRDTTLFGSIYFYIILFLMLFSLIHSILYWFTFRYEWIEGELRVKEGVFVKKRRYIRLERVQSVDLTSGLIQRLFGLVSVKIETAGGGNEPEVHLIAVSKEEGISTRNYLLQKDGSLQSNETPVEDGFQEELQIEKPSQWVLSKKDLMIASMTSSGIGIVLSAVIALFPQIEQFFSITIFEEFIEYFTGTSYVVVLLYSLFIIAIAWLISIVITVFKYGNFSVEKIGNELTITRGLLEKRQLTLQTDRITAVRVVRNIFRQPFGYSAVYVESKGGGTNEEQRSTVVFPLIRHRDIDKTLEGFISEYRMSEELERAPKRAWIRFQFRMLLLPVLIFGAIAYFFPAVTYFAGIFVILSFVGFLQYRDAAIGIKDNQVTLSYRVLSKNIVLIRKNKVQSGELVSSPIQRYRSLTTIQLSVLSSLFGKTFSVVDLDQQTGLTLLSWLSHSKKE</sequence>
<comment type="caution">
    <text evidence="3">The sequence shown here is derived from an EMBL/GenBank/DDBJ whole genome shotgun (WGS) entry which is preliminary data.</text>
</comment>